<keyword evidence="4" id="KW-0808">Transferase</keyword>
<proteinExistence type="inferred from homology"/>
<dbReference type="CDD" id="cd02440">
    <property type="entry name" value="AdoMet_MTases"/>
    <property type="match status" value="1"/>
</dbReference>
<dbReference type="InterPro" id="IPR029063">
    <property type="entry name" value="SAM-dependent_MTases_sf"/>
</dbReference>
<sequence length="206" mass="23339">MKLKEAKWRLDEIEGFSHPKIKYEQYMTPSELACAVVHVMAVENDDVQDKTVLDLGCGTGMLSAAVLLYGAASVTGLDVDASLKSLYENNLQKVSEGQHRFICADVQDAQFNELPQFDTAIINPPFGTKNNSGIDVTFLEKALEKASVVYSMHKTSTREYFKTKYSGRIRILSEMQFELKKTYKFQKKESVHVKVDLIRVTKEQDK</sequence>
<dbReference type="GO" id="GO:0003676">
    <property type="term" value="F:nucleic acid binding"/>
    <property type="evidence" value="ECO:0007669"/>
    <property type="project" value="InterPro"/>
</dbReference>
<accession>H8ZBW2</accession>
<feature type="domain" description="Methyltransferase small" evidence="3">
    <location>
        <begin position="45"/>
        <end position="142"/>
    </location>
</feature>
<dbReference type="InterPro" id="IPR002052">
    <property type="entry name" value="DNA_methylase_N6_adenine_CS"/>
</dbReference>
<keyword evidence="4" id="KW-0489">Methyltransferase</keyword>
<dbReference type="AlphaFoldDB" id="H8ZBW2"/>
<dbReference type="Gene3D" id="3.40.50.150">
    <property type="entry name" value="Vaccinia Virus protein VP39"/>
    <property type="match status" value="1"/>
</dbReference>
<dbReference type="STRING" id="944018.H8ZBW2"/>
<dbReference type="Pfam" id="PF05175">
    <property type="entry name" value="MTS"/>
    <property type="match status" value="1"/>
</dbReference>
<name>H8ZBW2_NEMA1</name>
<protein>
    <recommendedName>
        <fullName evidence="2">Methyltransferase-like protein 5</fullName>
    </recommendedName>
</protein>
<gene>
    <name evidence="4" type="ORF">NERG_01205</name>
</gene>
<evidence type="ECO:0000313" key="4">
    <source>
        <dbReference type="EMBL" id="EHY65598.1"/>
    </source>
</evidence>
<dbReference type="EMBL" id="JH604635">
    <property type="protein sequence ID" value="EHY65598.1"/>
    <property type="molecule type" value="Genomic_DNA"/>
</dbReference>
<reference evidence="4" key="1">
    <citation type="submission" date="2011-03" db="EMBL/GenBank/DDBJ databases">
        <title>The Genome Sequence of Nematocida sp1 strain ERTm2.</title>
        <authorList>
            <consortium name="The Broad Institute Genome Sequencing Platform"/>
            <consortium name="The Broad Institute Genome Sequencing Center for Infectious Disease"/>
            <person name="Cuomo C."/>
            <person name="Troemel E."/>
            <person name="Young S.K."/>
            <person name="Zeng Q."/>
            <person name="Gargeya S."/>
            <person name="Fitzgerald M."/>
            <person name="Haas B."/>
            <person name="Abouelleil A."/>
            <person name="Alvarado L."/>
            <person name="Arachchi H.M."/>
            <person name="Berlin A."/>
            <person name="Brown A."/>
            <person name="Chapman S.B."/>
            <person name="Chen Z."/>
            <person name="Dunbar C."/>
            <person name="Freedman E."/>
            <person name="Gearin G."/>
            <person name="Gellesch M."/>
            <person name="Goldberg J."/>
            <person name="Griggs A."/>
            <person name="Gujja S."/>
            <person name="Heilman E.R."/>
            <person name="Heiman D."/>
            <person name="Howarth C."/>
            <person name="Larson L."/>
            <person name="Lui A."/>
            <person name="MacDonald P.J.P."/>
            <person name="Mehta T."/>
            <person name="Montmayeur A."/>
            <person name="Murphy C."/>
            <person name="Neiman D."/>
            <person name="Pearson M."/>
            <person name="Priest M."/>
            <person name="Roberts A."/>
            <person name="Saif S."/>
            <person name="Shea T."/>
            <person name="Shenoy N."/>
            <person name="Sisk P."/>
            <person name="Stolte C."/>
            <person name="Sykes S."/>
            <person name="White J."/>
            <person name="Yandava C."/>
            <person name="Wortman J."/>
            <person name="Nusbaum C."/>
            <person name="Birren B."/>
        </authorList>
    </citation>
    <scope>NUCLEOTIDE SEQUENCE</scope>
    <source>
        <strain evidence="4">ERTm2</strain>
    </source>
</reference>
<dbReference type="PANTHER" id="PTHR23290:SF0">
    <property type="entry name" value="RRNA N6-ADENOSINE-METHYLTRANSFERASE METTL5"/>
    <property type="match status" value="1"/>
</dbReference>
<evidence type="ECO:0000259" key="3">
    <source>
        <dbReference type="Pfam" id="PF05175"/>
    </source>
</evidence>
<dbReference type="PANTHER" id="PTHR23290">
    <property type="entry name" value="RRNA N6-ADENOSINE-METHYLTRANSFERASE METTL5"/>
    <property type="match status" value="1"/>
</dbReference>
<dbReference type="PRINTS" id="PR00507">
    <property type="entry name" value="N12N6MTFRASE"/>
</dbReference>
<evidence type="ECO:0000256" key="2">
    <source>
        <dbReference type="ARBA" id="ARBA00041374"/>
    </source>
</evidence>
<organism evidence="4">
    <name type="scientific">Nematocida ausubeli (strain ATCC PRA-371 / ERTm2)</name>
    <name type="common">Nematode killer fungus</name>
    <dbReference type="NCBI Taxonomy" id="1913371"/>
    <lineage>
        <taxon>Eukaryota</taxon>
        <taxon>Fungi</taxon>
        <taxon>Fungi incertae sedis</taxon>
        <taxon>Microsporidia</taxon>
        <taxon>Nematocida</taxon>
    </lineage>
</organism>
<dbReference type="InterPro" id="IPR051720">
    <property type="entry name" value="rRNA_MeTrfase/Polyamine_Synth"/>
</dbReference>
<comment type="similarity">
    <text evidence="1">Belongs to the methyltransferase superfamily. PrmA family.</text>
</comment>
<evidence type="ECO:0000256" key="1">
    <source>
        <dbReference type="ARBA" id="ARBA00009741"/>
    </source>
</evidence>
<dbReference type="Proteomes" id="UP000005622">
    <property type="component" value="Unassembled WGS sequence"/>
</dbReference>
<dbReference type="InterPro" id="IPR007848">
    <property type="entry name" value="Small_mtfrase_dom"/>
</dbReference>
<dbReference type="SUPFAM" id="SSF53335">
    <property type="entry name" value="S-adenosyl-L-methionine-dependent methyltransferases"/>
    <property type="match status" value="1"/>
</dbReference>
<dbReference type="HOGENOM" id="CLU_074702_1_1_1"/>
<dbReference type="GO" id="GO:0008988">
    <property type="term" value="F:rRNA (adenine-N6-)-methyltransferase activity"/>
    <property type="evidence" value="ECO:0007669"/>
    <property type="project" value="TreeGrafter"/>
</dbReference>
<dbReference type="PROSITE" id="PS00092">
    <property type="entry name" value="N6_MTASE"/>
    <property type="match status" value="1"/>
</dbReference>